<feature type="compositionally biased region" description="Acidic residues" evidence="10">
    <location>
        <begin position="681"/>
        <end position="690"/>
    </location>
</feature>
<evidence type="ECO:0000256" key="2">
    <source>
        <dbReference type="ARBA" id="ARBA00006044"/>
    </source>
</evidence>
<evidence type="ECO:0000256" key="8">
    <source>
        <dbReference type="ARBA" id="ARBA00023295"/>
    </source>
</evidence>
<dbReference type="Pfam" id="PF09073">
    <property type="entry name" value="BUD22"/>
    <property type="match status" value="1"/>
</dbReference>
<feature type="non-terminal residue" evidence="13">
    <location>
        <position position="1"/>
    </location>
</feature>
<dbReference type="Proteomes" id="UP000481288">
    <property type="component" value="Unassembled WGS sequence"/>
</dbReference>
<protein>
    <recommendedName>
        <fullName evidence="3">cellulose 1,4-beta-cellobiosidase (non-reducing end)</fullName>
        <ecNumber evidence="3">3.2.1.91</ecNumber>
    </recommendedName>
</protein>
<dbReference type="GO" id="GO:0016162">
    <property type="term" value="F:cellulose 1,4-beta-cellobiosidase activity"/>
    <property type="evidence" value="ECO:0007669"/>
    <property type="project" value="UniProtKB-EC"/>
</dbReference>
<comment type="similarity">
    <text evidence="2">Belongs to the glycosyl hydrolase 7 (cellulase C) family.</text>
</comment>
<keyword evidence="5" id="KW-0378">Hydrolase</keyword>
<keyword evidence="4 11" id="KW-0732">Signal</keyword>
<reference evidence="13 14" key="1">
    <citation type="submission" date="2018-05" db="EMBL/GenBank/DDBJ databases">
        <title>Whole genome sequencing for identification of molecular markers to develop diagnostic detection tools for the regulated plant pathogen Lachnellula willkommii.</title>
        <authorList>
            <person name="Giroux E."/>
            <person name="Bilodeau G."/>
        </authorList>
    </citation>
    <scope>NUCLEOTIDE SEQUENCE [LARGE SCALE GENOMIC DNA]</scope>
    <source>
        <strain evidence="13 14">CBS 625.97</strain>
    </source>
</reference>
<evidence type="ECO:0000259" key="12">
    <source>
        <dbReference type="Pfam" id="PF09073"/>
    </source>
</evidence>
<dbReference type="GO" id="GO:0030245">
    <property type="term" value="P:cellulose catabolic process"/>
    <property type="evidence" value="ECO:0007669"/>
    <property type="project" value="UniProtKB-KW"/>
</dbReference>
<evidence type="ECO:0000256" key="11">
    <source>
        <dbReference type="SAM" id="SignalP"/>
    </source>
</evidence>
<sequence length="901" mass="96498">SFTMISAALTFSALLVSVRAQLAGTLTTETHPPLEVSQCTATGCTTSSAAIVIDANWRWLHNKVGYTNCYTGNTWNATVCPDGVTCAANCALDGADYSGTYGITTSGNSLKLSFVTKGTNTNVGSRTYLMAAGSETEYQILSLMNQEFAFDVDVSNLPCGLNGALYFSEMDADGGMSKYATNLAGAKYGTGYCDAQCPQDVKFINGEANSDGWTPSSNDANAGLGTYGTCCNEMDIWEANKISAAYTPHPCSVTEQTRCSGTDCGIGARYSSICDADGCDFNSYRMGDTSFYGAGLTVDTSKPFTVVTQFISTDGTASGDLQEIKRFYVQDGTTIPNSDSTVSGVTGNSITDDFCAAQKTAFGDTNEFATKGGIKQIGDAIKKGMVLVMSIWDDHTADMLWLDAPYPATKDASSPGVTRGTCGADSGVPATVEADSASASVTYSNIKWGPLNSTFTATAAAAGGIKNRENAKLYMPKRKRAYQSNPQADVLEHLSHSKKILQRALKLAKGFERQKLGKRLKLAQSKGEDAARIDRELTAWKGIELSEVAENYLYARILKVKRFVESGLLPEEVLRGKKEREGLGEEERVALNNVTSGMCNMKCVKEALEEALRGLYLVMGIPIELGKAKGGEEKEKEIMPKGILKESRSVESAVLAEDSDGGEGLQRGGIEPDGEEGHDIGEDEEDVDSEDLSRYDALLGSSDSDSSDEDDDSRAQPTKRHPSQSKQLSLSLSPSPTTSPQPPSTKRLKSKPKTRTTTAAPKGTTFLPTLLGGYYSGSESASDLENLAPAPARKNRRGQMERRKIAEKKFGERAKHIQSGQPKASEMWKDKREAKSSRGRARAPPAFSRATGDNAIEVGGKKRGLGRKDDVGVLHPSWQAAKAAKEAKQSATFTGTKVTFD</sequence>
<evidence type="ECO:0000313" key="13">
    <source>
        <dbReference type="EMBL" id="TVY58163.1"/>
    </source>
</evidence>
<dbReference type="Gene3D" id="2.70.100.10">
    <property type="entry name" value="Glycoside hydrolase, family 7, domain"/>
    <property type="match status" value="1"/>
</dbReference>
<comment type="caution">
    <text evidence="13">The sequence shown here is derived from an EMBL/GenBank/DDBJ whole genome shotgun (WGS) entry which is preliminary data.</text>
</comment>
<feature type="compositionally biased region" description="Basic and acidic residues" evidence="10">
    <location>
        <begin position="826"/>
        <end position="836"/>
    </location>
</feature>
<dbReference type="OrthoDB" id="412382at2759"/>
<evidence type="ECO:0000256" key="10">
    <source>
        <dbReference type="SAM" id="MobiDB-lite"/>
    </source>
</evidence>
<dbReference type="InterPro" id="IPR001722">
    <property type="entry name" value="Glyco_hydro_7"/>
</dbReference>
<feature type="compositionally biased region" description="Low complexity" evidence="10">
    <location>
        <begin position="724"/>
        <end position="736"/>
    </location>
</feature>
<evidence type="ECO:0000256" key="9">
    <source>
        <dbReference type="ARBA" id="ARBA00023326"/>
    </source>
</evidence>
<evidence type="ECO:0000256" key="1">
    <source>
        <dbReference type="ARBA" id="ARBA00001641"/>
    </source>
</evidence>
<dbReference type="PANTHER" id="PTHR33753">
    <property type="entry name" value="1,4-BETA-D-GLUCAN CELLOBIOHYDROLASE B"/>
    <property type="match status" value="1"/>
</dbReference>
<evidence type="ECO:0000256" key="5">
    <source>
        <dbReference type="ARBA" id="ARBA00022801"/>
    </source>
</evidence>
<evidence type="ECO:0000256" key="7">
    <source>
        <dbReference type="ARBA" id="ARBA00023277"/>
    </source>
</evidence>
<dbReference type="EC" id="3.2.1.91" evidence="3"/>
<accession>A0A7D8YTU8</accession>
<gene>
    <name evidence="13" type="primary">CBH1</name>
    <name evidence="13" type="ORF">LCER1_G001371</name>
</gene>
<keyword evidence="9" id="KW-0624">Polysaccharide degradation</keyword>
<dbReference type="InterPro" id="IPR013320">
    <property type="entry name" value="ConA-like_dom_sf"/>
</dbReference>
<evidence type="ECO:0000256" key="3">
    <source>
        <dbReference type="ARBA" id="ARBA00012561"/>
    </source>
</evidence>
<evidence type="ECO:0000256" key="4">
    <source>
        <dbReference type="ARBA" id="ARBA00022729"/>
    </source>
</evidence>
<name>A0A7D8YTU8_9HELO</name>
<keyword evidence="6" id="KW-0136">Cellulose degradation</keyword>
<dbReference type="SUPFAM" id="SSF49899">
    <property type="entry name" value="Concanavalin A-like lectins/glucanases"/>
    <property type="match status" value="1"/>
</dbReference>
<dbReference type="CDD" id="cd07999">
    <property type="entry name" value="GH7_CBH_EG"/>
    <property type="match status" value="1"/>
</dbReference>
<dbReference type="FunFam" id="2.70.100.10:FF:000001">
    <property type="entry name" value="Glucanase"/>
    <property type="match status" value="1"/>
</dbReference>
<dbReference type="PANTHER" id="PTHR33753:SF2">
    <property type="entry name" value="GLYCOSIDE HYDROLASE FAMILY 7 PROTEIN"/>
    <property type="match status" value="1"/>
</dbReference>
<dbReference type="InterPro" id="IPR037019">
    <property type="entry name" value="Glyco_hydro_7_sf"/>
</dbReference>
<proteinExistence type="inferred from homology"/>
<keyword evidence="7" id="KW-0119">Carbohydrate metabolism</keyword>
<organism evidence="13 14">
    <name type="scientific">Lachnellula cervina</name>
    <dbReference type="NCBI Taxonomy" id="1316786"/>
    <lineage>
        <taxon>Eukaryota</taxon>
        <taxon>Fungi</taxon>
        <taxon>Dikarya</taxon>
        <taxon>Ascomycota</taxon>
        <taxon>Pezizomycotina</taxon>
        <taxon>Leotiomycetes</taxon>
        <taxon>Helotiales</taxon>
        <taxon>Lachnaceae</taxon>
        <taxon>Lachnellula</taxon>
    </lineage>
</organism>
<feature type="chain" id="PRO_5028912554" description="cellulose 1,4-beta-cellobiosidase (non-reducing end)" evidence="11">
    <location>
        <begin position="21"/>
        <end position="901"/>
    </location>
</feature>
<keyword evidence="8" id="KW-0326">Glycosidase</keyword>
<evidence type="ECO:0000256" key="6">
    <source>
        <dbReference type="ARBA" id="ARBA00023001"/>
    </source>
</evidence>
<dbReference type="AlphaFoldDB" id="A0A7D8YTU8"/>
<dbReference type="InterPro" id="IPR015158">
    <property type="entry name" value="Bud22_dom"/>
</dbReference>
<evidence type="ECO:0000313" key="14">
    <source>
        <dbReference type="Proteomes" id="UP000481288"/>
    </source>
</evidence>
<feature type="compositionally biased region" description="Low complexity" evidence="10">
    <location>
        <begin position="755"/>
        <end position="765"/>
    </location>
</feature>
<feature type="compositionally biased region" description="Basic and acidic residues" evidence="10">
    <location>
        <begin position="798"/>
        <end position="815"/>
    </location>
</feature>
<comment type="catalytic activity">
    <reaction evidence="1">
        <text>Hydrolysis of (1-&gt;4)-beta-D-glucosidic linkages in cellulose and cellotetraose, releasing cellobiose from the non-reducing ends of the chains.</text>
        <dbReference type="EC" id="3.2.1.91"/>
    </reaction>
</comment>
<dbReference type="Pfam" id="PF00840">
    <property type="entry name" value="Glyco_hydro_7"/>
    <property type="match status" value="1"/>
</dbReference>
<dbReference type="EMBL" id="QGMG01000054">
    <property type="protein sequence ID" value="TVY58163.1"/>
    <property type="molecule type" value="Genomic_DNA"/>
</dbReference>
<feature type="signal peptide" evidence="11">
    <location>
        <begin position="1"/>
        <end position="20"/>
    </location>
</feature>
<feature type="domain" description="Bud22" evidence="12">
    <location>
        <begin position="495"/>
        <end position="901"/>
    </location>
</feature>
<feature type="region of interest" description="Disordered" evidence="10">
    <location>
        <begin position="631"/>
        <end position="870"/>
    </location>
</feature>
<feature type="compositionally biased region" description="Basic and acidic residues" evidence="10">
    <location>
        <begin position="631"/>
        <end position="649"/>
    </location>
</feature>
<keyword evidence="14" id="KW-1185">Reference proteome</keyword>
<dbReference type="PRINTS" id="PR00734">
    <property type="entry name" value="GLHYDRLASE7"/>
</dbReference>